<dbReference type="Proteomes" id="UP000319383">
    <property type="component" value="Chromosome"/>
</dbReference>
<evidence type="ECO:0000313" key="6">
    <source>
        <dbReference type="Proteomes" id="UP000319383"/>
    </source>
</evidence>
<evidence type="ECO:0000256" key="1">
    <source>
        <dbReference type="ARBA" id="ARBA00022676"/>
    </source>
</evidence>
<accession>A0A517ZX17</accession>
<sequence length="353" mass="38284">MLAVLDALRTEATDFVMLAPAEGPLAAAILKRGWELIPLRLRDATGQRLTRDAVMAHLLEVIAQSRADLVHANSLAMGRLTGAIAAQLKIPCTAHIRDILRLSRAAITDLNRNSQIVAVSQATRTFHVRQGLVEERSQVIHNGIDTDAFQPRAASGWLHQELGLPPRTLLVATIGQIGLRKGQDVLAAAARALPSEFADVHYLLIGERNSSKQENIDFDESLAGQFPAGRFHRLDVRDDVPQLLTEIDLLVHPARQEPFGRVLLEAAACGRAIVATDVGGTAEMLTHGESALLVPADDATALAATMGELLGNEALRHQLGAAARARIEADFTIDRAATQLRDVWMKQTSRRKP</sequence>
<organism evidence="5 6">
    <name type="scientific">Symmachiella dynata</name>
    <dbReference type="NCBI Taxonomy" id="2527995"/>
    <lineage>
        <taxon>Bacteria</taxon>
        <taxon>Pseudomonadati</taxon>
        <taxon>Planctomycetota</taxon>
        <taxon>Planctomycetia</taxon>
        <taxon>Planctomycetales</taxon>
        <taxon>Planctomycetaceae</taxon>
        <taxon>Symmachiella</taxon>
    </lineage>
</organism>
<dbReference type="Pfam" id="PF13439">
    <property type="entry name" value="Glyco_transf_4"/>
    <property type="match status" value="1"/>
</dbReference>
<dbReference type="GO" id="GO:0009011">
    <property type="term" value="F:alpha-1,4-glucan glucosyltransferase (ADP-glucose donor) activity"/>
    <property type="evidence" value="ECO:0007669"/>
    <property type="project" value="UniProtKB-EC"/>
</dbReference>
<feature type="domain" description="Glycosyl transferase family 1" evidence="3">
    <location>
        <begin position="159"/>
        <end position="325"/>
    </location>
</feature>
<keyword evidence="6" id="KW-1185">Reference proteome</keyword>
<dbReference type="EC" id="2.4.1.21" evidence="5"/>
<dbReference type="PANTHER" id="PTHR12526">
    <property type="entry name" value="GLYCOSYLTRANSFERASE"/>
    <property type="match status" value="1"/>
</dbReference>
<evidence type="ECO:0000256" key="2">
    <source>
        <dbReference type="ARBA" id="ARBA00022679"/>
    </source>
</evidence>
<evidence type="ECO:0000259" key="3">
    <source>
        <dbReference type="Pfam" id="PF00534"/>
    </source>
</evidence>
<dbReference type="SUPFAM" id="SSF53756">
    <property type="entry name" value="UDP-Glycosyltransferase/glycogen phosphorylase"/>
    <property type="match status" value="1"/>
</dbReference>
<gene>
    <name evidence="5" type="primary">glgA_2</name>
    <name evidence="5" type="ORF">Mal52_55380</name>
</gene>
<protein>
    <submittedName>
        <fullName evidence="5">Capsular glucan synthase</fullName>
        <ecNumber evidence="5">2.4.1.21</ecNumber>
    </submittedName>
</protein>
<dbReference type="InterPro" id="IPR001296">
    <property type="entry name" value="Glyco_trans_1"/>
</dbReference>
<dbReference type="PANTHER" id="PTHR12526:SF510">
    <property type="entry name" value="D-INOSITOL 3-PHOSPHATE GLYCOSYLTRANSFERASE"/>
    <property type="match status" value="1"/>
</dbReference>
<name>A0A517ZX17_9PLAN</name>
<dbReference type="EMBL" id="CP036276">
    <property type="protein sequence ID" value="QDU47010.1"/>
    <property type="molecule type" value="Genomic_DNA"/>
</dbReference>
<dbReference type="CDD" id="cd03801">
    <property type="entry name" value="GT4_PimA-like"/>
    <property type="match status" value="1"/>
</dbReference>
<evidence type="ECO:0000259" key="4">
    <source>
        <dbReference type="Pfam" id="PF13439"/>
    </source>
</evidence>
<dbReference type="InterPro" id="IPR028098">
    <property type="entry name" value="Glyco_trans_4-like_N"/>
</dbReference>
<keyword evidence="2 5" id="KW-0808">Transferase</keyword>
<keyword evidence="1 5" id="KW-0328">Glycosyltransferase</keyword>
<dbReference type="Pfam" id="PF00534">
    <property type="entry name" value="Glycos_transf_1"/>
    <property type="match status" value="1"/>
</dbReference>
<feature type="domain" description="Glycosyltransferase subfamily 4-like N-terminal" evidence="4">
    <location>
        <begin position="41"/>
        <end position="147"/>
    </location>
</feature>
<dbReference type="AlphaFoldDB" id="A0A517ZX17"/>
<proteinExistence type="predicted"/>
<dbReference type="Gene3D" id="3.40.50.2000">
    <property type="entry name" value="Glycogen Phosphorylase B"/>
    <property type="match status" value="2"/>
</dbReference>
<dbReference type="KEGG" id="sdyn:Mal52_55380"/>
<evidence type="ECO:0000313" key="5">
    <source>
        <dbReference type="EMBL" id="QDU47010.1"/>
    </source>
</evidence>
<reference evidence="5 6" key="1">
    <citation type="submission" date="2019-02" db="EMBL/GenBank/DDBJ databases">
        <title>Deep-cultivation of Planctomycetes and their phenomic and genomic characterization uncovers novel biology.</title>
        <authorList>
            <person name="Wiegand S."/>
            <person name="Jogler M."/>
            <person name="Boedeker C."/>
            <person name="Pinto D."/>
            <person name="Vollmers J."/>
            <person name="Rivas-Marin E."/>
            <person name="Kohn T."/>
            <person name="Peeters S.H."/>
            <person name="Heuer A."/>
            <person name="Rast P."/>
            <person name="Oberbeckmann S."/>
            <person name="Bunk B."/>
            <person name="Jeske O."/>
            <person name="Meyerdierks A."/>
            <person name="Storesund J.E."/>
            <person name="Kallscheuer N."/>
            <person name="Luecker S."/>
            <person name="Lage O.M."/>
            <person name="Pohl T."/>
            <person name="Merkel B.J."/>
            <person name="Hornburger P."/>
            <person name="Mueller R.-W."/>
            <person name="Bruemmer F."/>
            <person name="Labrenz M."/>
            <person name="Spormann A.M."/>
            <person name="Op den Camp H."/>
            <person name="Overmann J."/>
            <person name="Amann R."/>
            <person name="Jetten M.S.M."/>
            <person name="Mascher T."/>
            <person name="Medema M.H."/>
            <person name="Devos D.P."/>
            <person name="Kaster A.-K."/>
            <person name="Ovreas L."/>
            <person name="Rohde M."/>
            <person name="Galperin M.Y."/>
            <person name="Jogler C."/>
        </authorList>
    </citation>
    <scope>NUCLEOTIDE SEQUENCE [LARGE SCALE GENOMIC DNA]</scope>
    <source>
        <strain evidence="5 6">Mal52</strain>
    </source>
</reference>